<keyword evidence="3" id="KW-0238">DNA-binding</keyword>
<dbReference type="InterPro" id="IPR001959">
    <property type="entry name" value="Transposase"/>
</dbReference>
<evidence type="ECO:0000256" key="1">
    <source>
        <dbReference type="ARBA" id="ARBA00008761"/>
    </source>
</evidence>
<feature type="domain" description="Probable transposase IS891/IS1136/IS1341" evidence="5">
    <location>
        <begin position="171"/>
        <end position="284"/>
    </location>
</feature>
<protein>
    <submittedName>
        <fullName evidence="7">Transposase</fullName>
    </submittedName>
</protein>
<dbReference type="Pfam" id="PF01385">
    <property type="entry name" value="OrfB_IS605"/>
    <property type="match status" value="1"/>
</dbReference>
<gene>
    <name evidence="7" type="ORF">KDH_27930</name>
</gene>
<evidence type="ECO:0000313" key="7">
    <source>
        <dbReference type="EMBL" id="GLV55949.1"/>
    </source>
</evidence>
<evidence type="ECO:0000259" key="6">
    <source>
        <dbReference type="Pfam" id="PF07282"/>
    </source>
</evidence>
<feature type="domain" description="Cas12f1-like TNB" evidence="6">
    <location>
        <begin position="307"/>
        <end position="385"/>
    </location>
</feature>
<evidence type="ECO:0000259" key="5">
    <source>
        <dbReference type="Pfam" id="PF01385"/>
    </source>
</evidence>
<organism evidence="7 8">
    <name type="scientific">Dictyobacter halimunensis</name>
    <dbReference type="NCBI Taxonomy" id="3026934"/>
    <lineage>
        <taxon>Bacteria</taxon>
        <taxon>Bacillati</taxon>
        <taxon>Chloroflexota</taxon>
        <taxon>Ktedonobacteria</taxon>
        <taxon>Ktedonobacterales</taxon>
        <taxon>Dictyobacteraceae</taxon>
        <taxon>Dictyobacter</taxon>
    </lineage>
</organism>
<proteinExistence type="inferred from homology"/>
<evidence type="ECO:0000256" key="3">
    <source>
        <dbReference type="ARBA" id="ARBA00023125"/>
    </source>
</evidence>
<evidence type="ECO:0000256" key="4">
    <source>
        <dbReference type="ARBA" id="ARBA00023172"/>
    </source>
</evidence>
<reference evidence="7 8" key="1">
    <citation type="submission" date="2023-02" db="EMBL/GenBank/DDBJ databases">
        <title>Dictyobacter halimunensis sp. nov., a new member of the class Ktedonobacteria from forest soil in a geothermal area.</title>
        <authorList>
            <person name="Rachmania M.K."/>
            <person name="Ningsih F."/>
            <person name="Sakai Y."/>
            <person name="Yabe S."/>
            <person name="Yokota A."/>
            <person name="Sjamsuridzal W."/>
        </authorList>
    </citation>
    <scope>NUCLEOTIDE SEQUENCE [LARGE SCALE GENOMIC DNA]</scope>
    <source>
        <strain evidence="7 8">S3.2.2.5</strain>
    </source>
</reference>
<comment type="similarity">
    <text evidence="1">In the C-terminal section; belongs to the transposase 35 family.</text>
</comment>
<accession>A0ABQ6FP00</accession>
<dbReference type="NCBIfam" id="NF040570">
    <property type="entry name" value="guided_TnpB"/>
    <property type="match status" value="1"/>
</dbReference>
<name>A0ABQ6FP00_9CHLR</name>
<evidence type="ECO:0000313" key="8">
    <source>
        <dbReference type="Proteomes" id="UP001344906"/>
    </source>
</evidence>
<comment type="caution">
    <text evidence="7">The sequence shown here is derived from an EMBL/GenBank/DDBJ whole genome shotgun (WGS) entry which is preliminary data.</text>
</comment>
<sequence>MQLVERHLIHRADPRFAVIDAAAFASKNLYNQANYQIRQAFIHEGKYVPYVEIFHRLKQQECYQALPRKVSNSLLIQLHTNWVGFFEALKAYQEDPSSFTGRPKLPGYKHKEKGRNMLIYDKQALGKRTFKKTGKLVPSGLPLEIATQITDWEKIAQVRIIPRLDGYMIEVVYEQAVQDTSVDPTLVAAVDLGVNVLAALTSNKPGFAPRLVSGKPIKSLNQYYNQQRSAQQSRLSHENRFTSRHLDRVTTKRNRRVDSYLHTASRRIIDLLVSEEIGTVVIGKNPLWKQEVAMGRKNNQQFVQIPHARFIDQLTYKAKLAGIQVILQEESYTSKASFLDNDFIPTYQANRAEKPIFAGTRIARSWYRAKDGTVIHADINGSLNILRKSNSDLLQLGRGVVGTAVSPRRLAV</sequence>
<keyword evidence="8" id="KW-1185">Reference proteome</keyword>
<evidence type="ECO:0000256" key="2">
    <source>
        <dbReference type="ARBA" id="ARBA00022578"/>
    </source>
</evidence>
<dbReference type="RefSeq" id="WP_338250763.1">
    <property type="nucleotide sequence ID" value="NZ_BSRI01000001.1"/>
</dbReference>
<dbReference type="InterPro" id="IPR010095">
    <property type="entry name" value="Cas12f1-like_TNB"/>
</dbReference>
<dbReference type="NCBIfam" id="TIGR01766">
    <property type="entry name" value="IS200/IS605 family accessory protein TnpB-like domain"/>
    <property type="match status" value="1"/>
</dbReference>
<keyword evidence="2" id="KW-0815">Transposition</keyword>
<keyword evidence="4" id="KW-0233">DNA recombination</keyword>
<dbReference type="EMBL" id="BSRI01000001">
    <property type="protein sequence ID" value="GLV55949.1"/>
    <property type="molecule type" value="Genomic_DNA"/>
</dbReference>
<dbReference type="Pfam" id="PF07282">
    <property type="entry name" value="Cas12f1-like_TNB"/>
    <property type="match status" value="1"/>
</dbReference>
<dbReference type="Proteomes" id="UP001344906">
    <property type="component" value="Unassembled WGS sequence"/>
</dbReference>